<sequence length="103" mass="11242">MTLQMINTLIEPAAKHGVTAMSGGWGYFTANGDVILDVGAPWITPTTLVFASIVEVDGNNAPIMGDARMTVRNIEPYQGGIRTWVTIDWGSPLRVRVSYSWSE</sequence>
<accession>A0ABP8TYN2</accession>
<organism evidence="1 2">
    <name type="scientific">Actinoallomurus liliacearum</name>
    <dbReference type="NCBI Taxonomy" id="1080073"/>
    <lineage>
        <taxon>Bacteria</taxon>
        <taxon>Bacillati</taxon>
        <taxon>Actinomycetota</taxon>
        <taxon>Actinomycetes</taxon>
        <taxon>Streptosporangiales</taxon>
        <taxon>Thermomonosporaceae</taxon>
        <taxon>Actinoallomurus</taxon>
    </lineage>
</organism>
<dbReference type="RefSeq" id="WP_345365360.1">
    <property type="nucleotide sequence ID" value="NZ_BAABHJ010000039.1"/>
</dbReference>
<evidence type="ECO:0000313" key="2">
    <source>
        <dbReference type="Proteomes" id="UP001500212"/>
    </source>
</evidence>
<gene>
    <name evidence="1" type="ORF">GCM10023195_76210</name>
</gene>
<name>A0ABP8TYN2_9ACTN</name>
<proteinExistence type="predicted"/>
<reference evidence="2" key="1">
    <citation type="journal article" date="2019" name="Int. J. Syst. Evol. Microbiol.">
        <title>The Global Catalogue of Microorganisms (GCM) 10K type strain sequencing project: providing services to taxonomists for standard genome sequencing and annotation.</title>
        <authorList>
            <consortium name="The Broad Institute Genomics Platform"/>
            <consortium name="The Broad Institute Genome Sequencing Center for Infectious Disease"/>
            <person name="Wu L."/>
            <person name="Ma J."/>
        </authorList>
    </citation>
    <scope>NUCLEOTIDE SEQUENCE [LARGE SCALE GENOMIC DNA]</scope>
    <source>
        <strain evidence="2">JCM 17938</strain>
    </source>
</reference>
<evidence type="ECO:0000313" key="1">
    <source>
        <dbReference type="EMBL" id="GAA4617106.1"/>
    </source>
</evidence>
<comment type="caution">
    <text evidence="1">The sequence shown here is derived from an EMBL/GenBank/DDBJ whole genome shotgun (WGS) entry which is preliminary data.</text>
</comment>
<dbReference type="Proteomes" id="UP001500212">
    <property type="component" value="Unassembled WGS sequence"/>
</dbReference>
<keyword evidence="2" id="KW-1185">Reference proteome</keyword>
<evidence type="ECO:0008006" key="3">
    <source>
        <dbReference type="Google" id="ProtNLM"/>
    </source>
</evidence>
<protein>
    <recommendedName>
        <fullName evidence="3">H-type lectin domain-containing protein</fullName>
    </recommendedName>
</protein>
<dbReference type="EMBL" id="BAABHJ010000039">
    <property type="protein sequence ID" value="GAA4617106.1"/>
    <property type="molecule type" value="Genomic_DNA"/>
</dbReference>